<dbReference type="Gene3D" id="3.40.50.2300">
    <property type="match status" value="2"/>
</dbReference>
<dbReference type="InterPro" id="IPR051010">
    <property type="entry name" value="BCAA_transport"/>
</dbReference>
<gene>
    <name evidence="4" type="ORF">MKQ68_10735</name>
</gene>
<evidence type="ECO:0000256" key="2">
    <source>
        <dbReference type="ARBA" id="ARBA00022729"/>
    </source>
</evidence>
<dbReference type="EMBL" id="CP107006">
    <property type="protein sequence ID" value="UYQ95577.1"/>
    <property type="molecule type" value="Genomic_DNA"/>
</dbReference>
<dbReference type="Pfam" id="PF13458">
    <property type="entry name" value="Peripla_BP_6"/>
    <property type="match status" value="1"/>
</dbReference>
<dbReference type="InterPro" id="IPR028082">
    <property type="entry name" value="Peripla_BP_I"/>
</dbReference>
<dbReference type="SUPFAM" id="SSF53822">
    <property type="entry name" value="Periplasmic binding protein-like I"/>
    <property type="match status" value="1"/>
</dbReference>
<evidence type="ECO:0000259" key="3">
    <source>
        <dbReference type="Pfam" id="PF13458"/>
    </source>
</evidence>
<dbReference type="RefSeq" id="WP_264283296.1">
    <property type="nucleotide sequence ID" value="NZ_CP107006.1"/>
</dbReference>
<evidence type="ECO:0000256" key="1">
    <source>
        <dbReference type="ARBA" id="ARBA00010062"/>
    </source>
</evidence>
<accession>A0ABY6J7K1</accession>
<dbReference type="PANTHER" id="PTHR30483">
    <property type="entry name" value="LEUCINE-SPECIFIC-BINDING PROTEIN"/>
    <property type="match status" value="1"/>
</dbReference>
<evidence type="ECO:0000313" key="5">
    <source>
        <dbReference type="Proteomes" id="UP001162741"/>
    </source>
</evidence>
<evidence type="ECO:0000313" key="4">
    <source>
        <dbReference type="EMBL" id="UYQ95577.1"/>
    </source>
</evidence>
<protein>
    <submittedName>
        <fullName evidence="4">ABC transporter substrate-binding protein</fullName>
    </submittedName>
</protein>
<name>A0ABY6J7K1_9BACT</name>
<dbReference type="InterPro" id="IPR028081">
    <property type="entry name" value="Leu-bd"/>
</dbReference>
<reference evidence="4" key="1">
    <citation type="submission" date="2022-10" db="EMBL/GenBank/DDBJ databases">
        <title>Chitinophaga sp. nov., isolated from soil.</title>
        <authorList>
            <person name="Jeon C.O."/>
        </authorList>
    </citation>
    <scope>NUCLEOTIDE SEQUENCE</scope>
    <source>
        <strain evidence="4">R8</strain>
    </source>
</reference>
<organism evidence="4 5">
    <name type="scientific">Chitinophaga horti</name>
    <dbReference type="NCBI Taxonomy" id="2920382"/>
    <lineage>
        <taxon>Bacteria</taxon>
        <taxon>Pseudomonadati</taxon>
        <taxon>Bacteroidota</taxon>
        <taxon>Chitinophagia</taxon>
        <taxon>Chitinophagales</taxon>
        <taxon>Chitinophagaceae</taxon>
        <taxon>Chitinophaga</taxon>
    </lineage>
</organism>
<comment type="similarity">
    <text evidence="1">Belongs to the leucine-binding protein family.</text>
</comment>
<dbReference type="PANTHER" id="PTHR30483:SF6">
    <property type="entry name" value="PERIPLASMIC BINDING PROTEIN OF ABC TRANSPORTER FOR NATURAL AMINO ACIDS"/>
    <property type="match status" value="1"/>
</dbReference>
<keyword evidence="5" id="KW-1185">Reference proteome</keyword>
<keyword evidence="2" id="KW-0732">Signal</keyword>
<proteinExistence type="inferred from homology"/>
<sequence length="370" mass="41334">MRKFKIGMLIPYSGVFPNLREDFMDGIELGMGECFYEVEWLQEFIHMGDVSKVQHAMQKLALFDRVHAITGILNNNVIKACLPEIDKHKVPLIACNLGARIPDEGFSHPNLFYNSMHLWKSQWVIGKWTQTMFGGTPSLNLSVYEGGYDMHVSYKSGAAAAGADAVHLNILQLQQQETDTSPLIDHLQAQRPRHVHVLLTGREGAQFLRRFRQQGMHLEMDVSVNPYLNLQYDPYLTAGMYHATTWYPGLETEENKDFVATYKSRFEELPPPFAVLGYETGLALAEAINQCGTVRQAARLSEQLSQVCVQGPRGEVRLGTQPLQATSPVYVLRSANQLIGADDGVCWTDADLAAGAAQSLSGWQNPYLCV</sequence>
<feature type="domain" description="Leucine-binding protein" evidence="3">
    <location>
        <begin position="4"/>
        <end position="334"/>
    </location>
</feature>
<dbReference type="Proteomes" id="UP001162741">
    <property type="component" value="Chromosome"/>
</dbReference>